<keyword evidence="2" id="KW-1185">Reference proteome</keyword>
<gene>
    <name evidence="1" type="ORF">DUPY_50560</name>
</gene>
<name>A0A1E7W619_9BURK</name>
<reference evidence="2" key="1">
    <citation type="journal article" date="2016" name="Front. Microbiol.">
        <title>Molecular Keys to the Janthinobacterium and Duganella spp. Interaction with the Plant Pathogen Fusarium graminearum.</title>
        <authorList>
            <person name="Haack F.S."/>
            <person name="Poehlein A."/>
            <person name="Kroger C."/>
            <person name="Voigt C.A."/>
            <person name="Piepenbring M."/>
            <person name="Bode H.B."/>
            <person name="Daniel R."/>
            <person name="Schafer W."/>
            <person name="Streit W.R."/>
        </authorList>
    </citation>
    <scope>NUCLEOTIDE SEQUENCE [LARGE SCALE GENOMIC DNA]</scope>
    <source>
        <strain evidence="2">T54</strain>
    </source>
</reference>
<dbReference type="EMBL" id="LROM01000152">
    <property type="protein sequence ID" value="OEZ91444.1"/>
    <property type="molecule type" value="Genomic_DNA"/>
</dbReference>
<evidence type="ECO:0000313" key="2">
    <source>
        <dbReference type="Proteomes" id="UP000175989"/>
    </source>
</evidence>
<comment type="caution">
    <text evidence="1">The sequence shown here is derived from an EMBL/GenBank/DDBJ whole genome shotgun (WGS) entry which is preliminary data.</text>
</comment>
<protein>
    <submittedName>
        <fullName evidence="1">Uncharacterized protein</fullName>
    </submittedName>
</protein>
<evidence type="ECO:0000313" key="1">
    <source>
        <dbReference type="EMBL" id="OEZ91444.1"/>
    </source>
</evidence>
<proteinExistence type="predicted"/>
<dbReference type="Proteomes" id="UP000175989">
    <property type="component" value="Unassembled WGS sequence"/>
</dbReference>
<sequence length="111" mass="12234">MCSVNVLLAGDVIASRPMYWLSILKNSPHRAYVSSLAQIAVCAMDEQNDVLFFTCSTVRNISRWLSTTSSNSQARNSKLVGLDYDIYYANTQHLGVGRAAYRPGGRPDLSS</sequence>
<accession>A0A1E7W619</accession>
<organism evidence="1 2">
    <name type="scientific">Duganella phyllosphaerae</name>
    <dbReference type="NCBI Taxonomy" id="762836"/>
    <lineage>
        <taxon>Bacteria</taxon>
        <taxon>Pseudomonadati</taxon>
        <taxon>Pseudomonadota</taxon>
        <taxon>Betaproteobacteria</taxon>
        <taxon>Burkholderiales</taxon>
        <taxon>Oxalobacteraceae</taxon>
        <taxon>Telluria group</taxon>
        <taxon>Duganella</taxon>
    </lineage>
</organism>
<dbReference type="AlphaFoldDB" id="A0A1E7W619"/>